<evidence type="ECO:0000313" key="2">
    <source>
        <dbReference type="EMBL" id="AWL04780.1"/>
    </source>
</evidence>
<sequence>MNEQVARNVVLVRSIEYADVAHTVLSDDDRMYATRSARELAAWQAADSHMAVNQHHFLQQRAEQILKRLGERTPAFGAFARRAPGMGGIWIALPFLAFVLGAALDRIADPHRIDLLSAPLLAIVGWNLLVYLGLLVWAIVPAARRRKSGTPLLRRLSVGKAVAPRKLPTALAEGVAHYLADWAVLSEPLTRARLARTFHLAAAGFALGAVASLYARGLLTEYVTGWESTFLDAQQVHTLLSWLFTPALTVFPFLQGFTLAEIEQLRFGGAAGLPVGDRWVHLYGATLLLLVILPRLVLALVAGMRARYLKRNFPIDLDQPYYRKLADTIGAGSPAVLRVIPYSYTLDEPRDRGLWAIAAAALGGQTRVQLLPPVGYGVELKDALRDTTLKEAGITVTTVLFSLAATPEQENHGALLDYLVKRVPRGVAVLLDESPLLERIGEQVGSERVAERHALWRQFCSFHGTSAHVVNLLQPDKHPLELGAGLALPELR</sequence>
<dbReference type="Proteomes" id="UP000245820">
    <property type="component" value="Chromosome"/>
</dbReference>
<feature type="transmembrane region" description="Helical" evidence="1">
    <location>
        <begin position="120"/>
        <end position="140"/>
    </location>
</feature>
<proteinExistence type="predicted"/>
<feature type="transmembrane region" description="Helical" evidence="1">
    <location>
        <begin position="280"/>
        <end position="304"/>
    </location>
</feature>
<evidence type="ECO:0000256" key="1">
    <source>
        <dbReference type="SAM" id="Phobius"/>
    </source>
</evidence>
<dbReference type="KEGG" id="mtim:DIR46_10255"/>
<gene>
    <name evidence="2" type="ORF">DIR46_10255</name>
</gene>
<organism evidence="2 3">
    <name type="scientific">Massilia oculi</name>
    <dbReference type="NCBI Taxonomy" id="945844"/>
    <lineage>
        <taxon>Bacteria</taxon>
        <taxon>Pseudomonadati</taxon>
        <taxon>Pseudomonadota</taxon>
        <taxon>Betaproteobacteria</taxon>
        <taxon>Burkholderiales</taxon>
        <taxon>Oxalobacteraceae</taxon>
        <taxon>Telluria group</taxon>
        <taxon>Massilia</taxon>
    </lineage>
</organism>
<dbReference type="Pfam" id="PF11067">
    <property type="entry name" value="DUF2868"/>
    <property type="match status" value="1"/>
</dbReference>
<keyword evidence="1" id="KW-1133">Transmembrane helix</keyword>
<evidence type="ECO:0000313" key="3">
    <source>
        <dbReference type="Proteomes" id="UP000245820"/>
    </source>
</evidence>
<accession>A0A2S2DHE4</accession>
<reference evidence="2 3" key="1">
    <citation type="submission" date="2018-05" db="EMBL/GenBank/DDBJ databases">
        <title>Complete genome sequence of Massilia oculi sp. nov. CCUG 43427T (=DSM 26321T), the type strain of M. oculi, and comparison with genome sequences of other Massilia strains.</title>
        <authorList>
            <person name="Zhu B."/>
        </authorList>
    </citation>
    <scope>NUCLEOTIDE SEQUENCE [LARGE SCALE GENOMIC DNA]</scope>
    <source>
        <strain evidence="2 3">CCUG 43427</strain>
    </source>
</reference>
<feature type="transmembrane region" description="Helical" evidence="1">
    <location>
        <begin position="198"/>
        <end position="219"/>
    </location>
</feature>
<dbReference type="InterPro" id="IPR021296">
    <property type="entry name" value="DUF2868"/>
</dbReference>
<dbReference type="EMBL" id="CP029343">
    <property type="protein sequence ID" value="AWL04780.1"/>
    <property type="molecule type" value="Genomic_DNA"/>
</dbReference>
<keyword evidence="3" id="KW-1185">Reference proteome</keyword>
<dbReference type="AlphaFoldDB" id="A0A2S2DHE4"/>
<dbReference type="OrthoDB" id="4998316at2"/>
<keyword evidence="1" id="KW-0812">Transmembrane</keyword>
<protein>
    <submittedName>
        <fullName evidence="2">DUF2868 domain-containing protein</fullName>
    </submittedName>
</protein>
<feature type="transmembrane region" description="Helical" evidence="1">
    <location>
        <begin position="89"/>
        <end position="108"/>
    </location>
</feature>
<keyword evidence="1" id="KW-0472">Membrane</keyword>
<dbReference type="RefSeq" id="WP_109345149.1">
    <property type="nucleotide sequence ID" value="NZ_CP029343.1"/>
</dbReference>
<name>A0A2S2DHE4_9BURK</name>